<keyword evidence="2" id="KW-1185">Reference proteome</keyword>
<gene>
    <name evidence="1" type="ORF">NF557_11955</name>
</gene>
<protein>
    <submittedName>
        <fullName evidence="1">Uncharacterized protein</fullName>
    </submittedName>
</protein>
<sequence>MDLRNGPSMPVVVSSEWINQGHFKPGALIMLQQGDWELTWPLDERVLLELDIRRVRRSEIDVRRVAHPRPVADRRARALTALPGAHVELSARERQQLAAMFAHLIHGEPPPDNLVTAAARIFNRNAPESEHVSDAEIKQRAHRVRRRINMHRVVALATLHELGEYLVNVAGLLNEADLEQLFPDS</sequence>
<evidence type="ECO:0000313" key="2">
    <source>
        <dbReference type="Proteomes" id="UP001056535"/>
    </source>
</evidence>
<dbReference type="RefSeq" id="WP_252619635.1">
    <property type="nucleotide sequence ID" value="NZ_CP099490.1"/>
</dbReference>
<dbReference type="Proteomes" id="UP001056535">
    <property type="component" value="Chromosome"/>
</dbReference>
<organism evidence="1 2">
    <name type="scientific">Ornithinimicrobium cryptoxanthini</name>
    <dbReference type="NCBI Taxonomy" id="2934161"/>
    <lineage>
        <taxon>Bacteria</taxon>
        <taxon>Bacillati</taxon>
        <taxon>Actinomycetota</taxon>
        <taxon>Actinomycetes</taxon>
        <taxon>Micrococcales</taxon>
        <taxon>Ornithinimicrobiaceae</taxon>
        <taxon>Ornithinimicrobium</taxon>
    </lineage>
</organism>
<proteinExistence type="predicted"/>
<accession>A0ABY4YFF6</accession>
<evidence type="ECO:0000313" key="1">
    <source>
        <dbReference type="EMBL" id="USQ75332.1"/>
    </source>
</evidence>
<dbReference type="EMBL" id="CP099490">
    <property type="protein sequence ID" value="USQ75332.1"/>
    <property type="molecule type" value="Genomic_DNA"/>
</dbReference>
<name>A0ABY4YFF6_9MICO</name>
<reference evidence="1" key="1">
    <citation type="submission" date="2022-06" db="EMBL/GenBank/DDBJ databases">
        <title>Ornithinimicrobium JY.X270.</title>
        <authorList>
            <person name="Huang Y."/>
        </authorList>
    </citation>
    <scope>NUCLEOTIDE SEQUENCE</scope>
    <source>
        <strain evidence="1">JY.X270</strain>
    </source>
</reference>